<reference evidence="1" key="1">
    <citation type="submission" date="2021-07" db="EMBL/GenBank/DDBJ databases">
        <authorList>
            <person name="Branca A.L. A."/>
        </authorList>
    </citation>
    <scope>NUCLEOTIDE SEQUENCE</scope>
</reference>
<dbReference type="EMBL" id="CAJVPG010000288">
    <property type="protein sequence ID" value="CAG8388684.1"/>
    <property type="molecule type" value="Genomic_DNA"/>
</dbReference>
<proteinExistence type="predicted"/>
<accession>A0A9W4JEB7</accession>
<dbReference type="Proteomes" id="UP001152649">
    <property type="component" value="Unassembled WGS sequence"/>
</dbReference>
<keyword evidence="2" id="KW-1185">Reference proteome</keyword>
<evidence type="ECO:0000313" key="2">
    <source>
        <dbReference type="Proteomes" id="UP001152649"/>
    </source>
</evidence>
<gene>
    <name evidence="1" type="ORF">PSALAMII_LOCUS6511</name>
</gene>
<dbReference type="OrthoDB" id="5408998at2759"/>
<sequence>MANNNGHWPPNLHFPPFTIALEPSPRSDPPSASIIKPPFETESMTQRFPVQYLPVQYPQASCNKSQPASLQAEGNFVLYSQDEAISFQEYEYAQVNRTIGFYGQKAAFGRMQTVFQGSPVFSTHCKKVFPNEPDFSLIDQFVAQNNTVLEKTLSNLKRCDPARLEDFYRSAFRGLNLVACEAILAAWMGVLDLSILGGIQNTYLQKPPCSGFCIQAPSPSTIDDPGDFLYYILRGNHGEKLPFKRLLRALHFASIEATDRRNVETRLLLREIEIWRELNP</sequence>
<comment type="caution">
    <text evidence="1">The sequence shown here is derived from an EMBL/GenBank/DDBJ whole genome shotgun (WGS) entry which is preliminary data.</text>
</comment>
<protein>
    <submittedName>
        <fullName evidence="1">Uncharacterized protein</fullName>
    </submittedName>
</protein>
<evidence type="ECO:0000313" key="1">
    <source>
        <dbReference type="EMBL" id="CAG8388684.1"/>
    </source>
</evidence>
<organism evidence="1 2">
    <name type="scientific">Penicillium salamii</name>
    <dbReference type="NCBI Taxonomy" id="1612424"/>
    <lineage>
        <taxon>Eukaryota</taxon>
        <taxon>Fungi</taxon>
        <taxon>Dikarya</taxon>
        <taxon>Ascomycota</taxon>
        <taxon>Pezizomycotina</taxon>
        <taxon>Eurotiomycetes</taxon>
        <taxon>Eurotiomycetidae</taxon>
        <taxon>Eurotiales</taxon>
        <taxon>Aspergillaceae</taxon>
        <taxon>Penicillium</taxon>
    </lineage>
</organism>
<name>A0A9W4JEB7_9EURO</name>
<dbReference type="AlphaFoldDB" id="A0A9W4JEB7"/>